<feature type="region of interest" description="Disordered" evidence="1">
    <location>
        <begin position="563"/>
        <end position="605"/>
    </location>
</feature>
<sequence length="756" mass="82256">MRRAHGRTPEQLADSVLQHNTLGVQQLQQENFDISLESFLRAEELIEALDSSLGPSTWTGKGTSFERSEAAVALSGLRSMTFNNLGCYYTRVNDMHSALQYLNLAIQEQKLAIDSARNARSMQQQQLKEERYRAGGGNGGRVMGMGPEDEDAIRRVAAQADARRIEAKAGRSPRRSGALQEALVALKLYEKAAKMTLTHAQGRGSSESRARRKVVVLSSMAMCHHVAGEMLVAMGSSEEGLEHFRAGKALVSGRLSSDAPVCRILDQDLIACSTQNAAVVGGKEKNSKGGGADRLGVNQVPSPSLFQHASPKAENGVVVLRRDSKDSKDREERQRAKVAHGRGSRPAEEAPTPNIGWLSARTESPSPPPGGALAPAPLCPSSPSASAPSPSPDLSLLAVSYLTTPPSKRQHPQRDGERGRARIHDLRGGEGVGLDEGYRGREREEVGRDRDRHGHGPSHSHSNSHSHIGLLCRVRFLQEQLKAAEREKHKWKQEAQEARKKRDEVEARLSAQAGDSLNKNKVEELEKKLEDYSQEFERARQRERELVKERDYLLTRLESLEASEAVLRAKEREHEAEKEKEAAKGREREKEKEEEKEKAQEVTREEYEKLMKELALLKGEVQASNKEKEREDPADSSPQRRVVHWRRSQPQAGGDNGGATATSSPGVNSSAPVPSRSPSASAGRNAPAEAATSTGRGGQGATRRSASMGGPSGRHPNSFGGGQRGGGSGGVAASPSYVLPPKQQLRQGGSPSQRAR</sequence>
<feature type="compositionally biased region" description="Basic and acidic residues" evidence="1">
    <location>
        <begin position="436"/>
        <end position="454"/>
    </location>
</feature>
<dbReference type="PANTHER" id="PTHR45615:SF80">
    <property type="entry name" value="GRIP DOMAIN-CONTAINING PROTEIN"/>
    <property type="match status" value="1"/>
</dbReference>
<feature type="region of interest" description="Disordered" evidence="1">
    <location>
        <begin position="404"/>
        <end position="466"/>
    </location>
</feature>
<protein>
    <submittedName>
        <fullName evidence="2">Uncharacterized protein</fullName>
    </submittedName>
</protein>
<reference evidence="2" key="1">
    <citation type="submission" date="2014-11" db="EMBL/GenBank/DDBJ databases">
        <authorList>
            <person name="Otto D Thomas"/>
            <person name="Naeem Raeece"/>
        </authorList>
    </citation>
    <scope>NUCLEOTIDE SEQUENCE</scope>
</reference>
<feature type="region of interest" description="Disordered" evidence="1">
    <location>
        <begin position="488"/>
        <end position="513"/>
    </location>
</feature>
<feature type="compositionally biased region" description="Basic and acidic residues" evidence="1">
    <location>
        <begin position="488"/>
        <end position="507"/>
    </location>
</feature>
<feature type="compositionally biased region" description="Low complexity" evidence="1">
    <location>
        <begin position="371"/>
        <end position="392"/>
    </location>
</feature>
<dbReference type="SUPFAM" id="SSF48452">
    <property type="entry name" value="TPR-like"/>
    <property type="match status" value="1"/>
</dbReference>
<feature type="region of interest" description="Disordered" evidence="1">
    <location>
        <begin position="618"/>
        <end position="756"/>
    </location>
</feature>
<evidence type="ECO:0000256" key="1">
    <source>
        <dbReference type="SAM" id="MobiDB-lite"/>
    </source>
</evidence>
<gene>
    <name evidence="2" type="ORF">Cvel_21225</name>
</gene>
<dbReference type="InterPro" id="IPR011990">
    <property type="entry name" value="TPR-like_helical_dom_sf"/>
</dbReference>
<dbReference type="VEuPathDB" id="CryptoDB:Cvel_21225"/>
<feature type="compositionally biased region" description="Basic residues" evidence="1">
    <location>
        <begin position="455"/>
        <end position="464"/>
    </location>
</feature>
<feature type="compositionally biased region" description="Polar residues" evidence="1">
    <location>
        <begin position="744"/>
        <end position="756"/>
    </location>
</feature>
<accession>A0A0G4GC44</accession>
<organism evidence="2">
    <name type="scientific">Chromera velia CCMP2878</name>
    <dbReference type="NCBI Taxonomy" id="1169474"/>
    <lineage>
        <taxon>Eukaryota</taxon>
        <taxon>Sar</taxon>
        <taxon>Alveolata</taxon>
        <taxon>Colpodellida</taxon>
        <taxon>Chromeraceae</taxon>
        <taxon>Chromera</taxon>
    </lineage>
</organism>
<dbReference type="EMBL" id="CDMZ01001074">
    <property type="protein sequence ID" value="CEM26716.1"/>
    <property type="molecule type" value="Genomic_DNA"/>
</dbReference>
<feature type="compositionally biased region" description="Basic and acidic residues" evidence="1">
    <location>
        <begin position="320"/>
        <end position="335"/>
    </location>
</feature>
<proteinExistence type="predicted"/>
<feature type="compositionally biased region" description="Basic and acidic residues" evidence="1">
    <location>
        <begin position="412"/>
        <end position="428"/>
    </location>
</feature>
<dbReference type="PANTHER" id="PTHR45615">
    <property type="entry name" value="MYOSIN HEAVY CHAIN, NON-MUSCLE"/>
    <property type="match status" value="1"/>
</dbReference>
<feature type="compositionally biased region" description="Gly residues" evidence="1">
    <location>
        <begin position="719"/>
        <end position="730"/>
    </location>
</feature>
<dbReference type="AlphaFoldDB" id="A0A0G4GC44"/>
<name>A0A0G4GC44_9ALVE</name>
<feature type="compositionally biased region" description="Basic and acidic residues" evidence="1">
    <location>
        <begin position="567"/>
        <end position="605"/>
    </location>
</feature>
<feature type="region of interest" description="Disordered" evidence="1">
    <location>
        <begin position="281"/>
        <end position="392"/>
    </location>
</feature>
<evidence type="ECO:0000313" key="2">
    <source>
        <dbReference type="EMBL" id="CEM26716.1"/>
    </source>
</evidence>
<feature type="compositionally biased region" description="Low complexity" evidence="1">
    <location>
        <begin position="667"/>
        <end position="688"/>
    </location>
</feature>